<evidence type="ECO:0000313" key="13">
    <source>
        <dbReference type="EMBL" id="CAA2988758.1"/>
    </source>
</evidence>
<dbReference type="InterPro" id="IPR000322">
    <property type="entry name" value="Glyco_hydro_31_TIM"/>
</dbReference>
<evidence type="ECO:0000256" key="9">
    <source>
        <dbReference type="ARBA" id="ARBA00042895"/>
    </source>
</evidence>
<evidence type="ECO:0000259" key="12">
    <source>
        <dbReference type="Pfam" id="PF13802"/>
    </source>
</evidence>
<evidence type="ECO:0000313" key="14">
    <source>
        <dbReference type="Proteomes" id="UP000594638"/>
    </source>
</evidence>
<evidence type="ECO:0000256" key="8">
    <source>
        <dbReference type="ARBA" id="ARBA00023295"/>
    </source>
</evidence>
<proteinExistence type="inferred from homology"/>
<dbReference type="Gene3D" id="2.60.40.1760">
    <property type="entry name" value="glycosyl hydrolase (family 31)"/>
    <property type="match status" value="1"/>
</dbReference>
<dbReference type="InterPro" id="IPR025887">
    <property type="entry name" value="Glyco_hydro_31_N_dom"/>
</dbReference>
<keyword evidence="4" id="KW-0732">Signal</keyword>
<dbReference type="Gramene" id="OE9A102845T1">
    <property type="protein sequence ID" value="OE9A102845C1"/>
    <property type="gene ID" value="OE9A102845"/>
</dbReference>
<dbReference type="GO" id="GO:0006491">
    <property type="term" value="P:N-glycan processing"/>
    <property type="evidence" value="ECO:0007669"/>
    <property type="project" value="TreeGrafter"/>
</dbReference>
<dbReference type="PANTHER" id="PTHR22762:SF54">
    <property type="entry name" value="BCDNA.GH04962"/>
    <property type="match status" value="1"/>
</dbReference>
<reference evidence="13 14" key="1">
    <citation type="submission" date="2019-12" db="EMBL/GenBank/DDBJ databases">
        <authorList>
            <person name="Alioto T."/>
            <person name="Alioto T."/>
            <person name="Gomez Garrido J."/>
        </authorList>
    </citation>
    <scope>NUCLEOTIDE SEQUENCE [LARGE SCALE GENOMIC DNA]</scope>
</reference>
<dbReference type="CDD" id="cd14752">
    <property type="entry name" value="GH31_N"/>
    <property type="match status" value="1"/>
</dbReference>
<evidence type="ECO:0000256" key="3">
    <source>
        <dbReference type="ARBA" id="ARBA00007806"/>
    </source>
</evidence>
<dbReference type="OrthoDB" id="3237269at2759"/>
<dbReference type="InterPro" id="IPR011013">
    <property type="entry name" value="Gal_mutarotase_sf_dom"/>
</dbReference>
<dbReference type="GO" id="GO:0090599">
    <property type="term" value="F:alpha-glucosidase activity"/>
    <property type="evidence" value="ECO:0007669"/>
    <property type="project" value="TreeGrafter"/>
</dbReference>
<dbReference type="PANTHER" id="PTHR22762">
    <property type="entry name" value="ALPHA-GLUCOSIDASE"/>
    <property type="match status" value="1"/>
</dbReference>
<dbReference type="AlphaFoldDB" id="A0A8S0SB07"/>
<keyword evidence="5 10" id="KW-0378">Hydrolase</keyword>
<comment type="pathway">
    <text evidence="2">Glycan metabolism; N-glycan metabolism.</text>
</comment>
<evidence type="ECO:0000256" key="7">
    <source>
        <dbReference type="ARBA" id="ARBA00023180"/>
    </source>
</evidence>
<dbReference type="GO" id="GO:0005783">
    <property type="term" value="C:endoplasmic reticulum"/>
    <property type="evidence" value="ECO:0007669"/>
    <property type="project" value="UniProtKB-SubCell"/>
</dbReference>
<feature type="domain" description="Glycoside hydrolase family 31 TIM barrel" evidence="11">
    <location>
        <begin position="288"/>
        <end position="382"/>
    </location>
</feature>
<dbReference type="GO" id="GO:0005975">
    <property type="term" value="P:carbohydrate metabolic process"/>
    <property type="evidence" value="ECO:0007669"/>
    <property type="project" value="InterPro"/>
</dbReference>
<dbReference type="SUPFAM" id="SSF74650">
    <property type="entry name" value="Galactose mutarotase-like"/>
    <property type="match status" value="1"/>
</dbReference>
<keyword evidence="7" id="KW-0325">Glycoprotein</keyword>
<evidence type="ECO:0000256" key="5">
    <source>
        <dbReference type="ARBA" id="ARBA00022801"/>
    </source>
</evidence>
<comment type="caution">
    <text evidence="13">The sequence shown here is derived from an EMBL/GenBank/DDBJ whole genome shotgun (WGS) entry which is preliminary data.</text>
</comment>
<keyword evidence="14" id="KW-1185">Reference proteome</keyword>
<accession>A0A8S0SB07</accession>
<dbReference type="Gene3D" id="3.20.20.80">
    <property type="entry name" value="Glycosidases"/>
    <property type="match status" value="1"/>
</dbReference>
<dbReference type="Pfam" id="PF13802">
    <property type="entry name" value="Gal_mutarotas_2"/>
    <property type="match status" value="1"/>
</dbReference>
<evidence type="ECO:0000256" key="10">
    <source>
        <dbReference type="RuleBase" id="RU361185"/>
    </source>
</evidence>
<sequence>MGISRLDWIMEEINRKHELVILMMTEIIEAQSASKDQSNKYTKIVESSEAQMDYSDSKLQGKWSSCSKPEEKLVKHVSIYELNGDDDSVVVVTKHVEIETIVETSFEKLESDLGVEKDEENVVENLERFWSHTHTCPYGPQSISFDVSFYDADFVYGIPKHATSLALRPTRGLGVDDSEPYQLFNLDVFEYIADSPFGLYGSIPFMISHGKSHGSSGFFWLNAVEMQIDVLGTGWNDEYTSVLKLPSDKKRVDTLWMKEAGVVDAFFFVGLESKNIVIQYTSVTGTLAMPQLFAIAYHQCRWNYSSEEDVCNGDAKFNGHDIPYDVLWLDIEHTDGKNYFMWDRLLFPNPEEMQKKLAEKGRHMVTIVDDIHKETSQKVYYVKDATGKGFNGWC</sequence>
<feature type="domain" description="Glycoside hydrolase family 31 N-terminal" evidence="12">
    <location>
        <begin position="70"/>
        <end position="229"/>
    </location>
</feature>
<comment type="subcellular location">
    <subcellularLocation>
        <location evidence="1">Endoplasmic reticulum</location>
    </subcellularLocation>
</comment>
<keyword evidence="8 10" id="KW-0326">Glycosidase</keyword>
<dbReference type="EMBL" id="CACTIH010004024">
    <property type="protein sequence ID" value="CAA2988758.1"/>
    <property type="molecule type" value="Genomic_DNA"/>
</dbReference>
<gene>
    <name evidence="13" type="ORF">OLEA9_A102845</name>
</gene>
<protein>
    <recommendedName>
        <fullName evidence="9">Glucosidase II subunit alpha</fullName>
    </recommendedName>
</protein>
<name>A0A8S0SB07_OLEEU</name>
<dbReference type="InterPro" id="IPR017853">
    <property type="entry name" value="GH"/>
</dbReference>
<organism evidence="13 14">
    <name type="scientific">Olea europaea subsp. europaea</name>
    <dbReference type="NCBI Taxonomy" id="158383"/>
    <lineage>
        <taxon>Eukaryota</taxon>
        <taxon>Viridiplantae</taxon>
        <taxon>Streptophyta</taxon>
        <taxon>Embryophyta</taxon>
        <taxon>Tracheophyta</taxon>
        <taxon>Spermatophyta</taxon>
        <taxon>Magnoliopsida</taxon>
        <taxon>eudicotyledons</taxon>
        <taxon>Gunneridae</taxon>
        <taxon>Pentapetalae</taxon>
        <taxon>asterids</taxon>
        <taxon>lamiids</taxon>
        <taxon>Lamiales</taxon>
        <taxon>Oleaceae</taxon>
        <taxon>Oleeae</taxon>
        <taxon>Olea</taxon>
    </lineage>
</organism>
<evidence type="ECO:0000256" key="4">
    <source>
        <dbReference type="ARBA" id="ARBA00022729"/>
    </source>
</evidence>
<evidence type="ECO:0000256" key="2">
    <source>
        <dbReference type="ARBA" id="ARBA00004833"/>
    </source>
</evidence>
<comment type="similarity">
    <text evidence="3 10">Belongs to the glycosyl hydrolase 31 family.</text>
</comment>
<dbReference type="Proteomes" id="UP000594638">
    <property type="component" value="Unassembled WGS sequence"/>
</dbReference>
<dbReference type="SUPFAM" id="SSF51445">
    <property type="entry name" value="(Trans)glycosidases"/>
    <property type="match status" value="1"/>
</dbReference>
<evidence type="ECO:0000256" key="1">
    <source>
        <dbReference type="ARBA" id="ARBA00004240"/>
    </source>
</evidence>
<evidence type="ECO:0000256" key="6">
    <source>
        <dbReference type="ARBA" id="ARBA00022824"/>
    </source>
</evidence>
<dbReference type="GO" id="GO:0030246">
    <property type="term" value="F:carbohydrate binding"/>
    <property type="evidence" value="ECO:0007669"/>
    <property type="project" value="InterPro"/>
</dbReference>
<dbReference type="Pfam" id="PF01055">
    <property type="entry name" value="Glyco_hydro_31_2nd"/>
    <property type="match status" value="1"/>
</dbReference>
<evidence type="ECO:0000259" key="11">
    <source>
        <dbReference type="Pfam" id="PF01055"/>
    </source>
</evidence>
<keyword evidence="6" id="KW-0256">Endoplasmic reticulum</keyword>